<evidence type="ECO:0008006" key="3">
    <source>
        <dbReference type="Google" id="ProtNLM"/>
    </source>
</evidence>
<organism evidence="1 2">
    <name type="scientific">Pleomorphomonas carboxyditropha</name>
    <dbReference type="NCBI Taxonomy" id="2023338"/>
    <lineage>
        <taxon>Bacteria</taxon>
        <taxon>Pseudomonadati</taxon>
        <taxon>Pseudomonadota</taxon>
        <taxon>Alphaproteobacteria</taxon>
        <taxon>Hyphomicrobiales</taxon>
        <taxon>Pleomorphomonadaceae</taxon>
        <taxon>Pleomorphomonas</taxon>
    </lineage>
</organism>
<protein>
    <recommendedName>
        <fullName evidence="3">DUF2971 domain-containing protein</fullName>
    </recommendedName>
</protein>
<accession>A0A2G9X299</accession>
<dbReference type="Pfam" id="PF11185">
    <property type="entry name" value="DUF2971"/>
    <property type="match status" value="1"/>
</dbReference>
<dbReference type="EMBL" id="NQVN01000001">
    <property type="protein sequence ID" value="PIP00673.1"/>
    <property type="molecule type" value="Genomic_DNA"/>
</dbReference>
<gene>
    <name evidence="1" type="ORF">CJ014_00790</name>
</gene>
<keyword evidence="2" id="KW-1185">Reference proteome</keyword>
<reference evidence="1 2" key="1">
    <citation type="submission" date="2017-08" db="EMBL/GenBank/DDBJ databases">
        <title>Pleomorphomonas carboxidotrophicus sp. nov., a new mesophilic hydrogenogenic carboxidotroph.</title>
        <authorList>
            <person name="Esquivel-Elizondo S."/>
            <person name="Krajmalnik-Brown R."/>
            <person name="Maldonado J."/>
        </authorList>
    </citation>
    <scope>NUCLEOTIDE SEQUENCE [LARGE SCALE GENOMIC DNA]</scope>
    <source>
        <strain evidence="1 2">SVCO-16</strain>
    </source>
</reference>
<evidence type="ECO:0000313" key="1">
    <source>
        <dbReference type="EMBL" id="PIP00673.1"/>
    </source>
</evidence>
<dbReference type="AlphaFoldDB" id="A0A2G9X299"/>
<dbReference type="OrthoDB" id="9795560at2"/>
<dbReference type="Proteomes" id="UP000231070">
    <property type="component" value="Unassembled WGS sequence"/>
</dbReference>
<evidence type="ECO:0000313" key="2">
    <source>
        <dbReference type="Proteomes" id="UP000231070"/>
    </source>
</evidence>
<sequence>MMPGVQFPQLTCEAVQMNEDIFKMRDIFLPHEARRRNALLASGTNLIHYTSAAAAVEIIGKKKVWMRNLRCMNDFSEVDHGISLMQRSLRPPVESEAESGLRAVFRAVDSVFPDTSGAAIKWFDDNVFRLSNKTYITCLSEHAPNELEHGRLSMWRSYTSNQVGVGLVINPMPLYSVTTSYGAFSSPVYYFTDIELRDVFIEISKNITQNRDYVERQGREMVHGFLCILLRSIAMCTKHPGFVEEKEWRIMHTEGIDEQGVLEVDVECVNGIPQPVYKMPLQSQPNLGIVGIDIPQLLSGVIIGPTQFPFVVWDAISMVLSRAGVDDAMSIIKPSNIPLRT</sequence>
<dbReference type="InterPro" id="IPR021352">
    <property type="entry name" value="DUF2971"/>
</dbReference>
<proteinExistence type="predicted"/>
<comment type="caution">
    <text evidence="1">The sequence shown here is derived from an EMBL/GenBank/DDBJ whole genome shotgun (WGS) entry which is preliminary data.</text>
</comment>
<name>A0A2G9X299_9HYPH</name>